<feature type="compositionally biased region" description="Polar residues" evidence="1">
    <location>
        <begin position="96"/>
        <end position="105"/>
    </location>
</feature>
<protein>
    <submittedName>
        <fullName evidence="2">Uncharacterized protein</fullName>
    </submittedName>
</protein>
<proteinExistence type="predicted"/>
<accession>A0A127I5Q1</accession>
<dbReference type="Proteomes" id="UP000070516">
    <property type="component" value="Chromosome"/>
</dbReference>
<dbReference type="RefSeq" id="WP_061449226.1">
    <property type="nucleotide sequence ID" value="NZ_CP014546.1"/>
</dbReference>
<feature type="region of interest" description="Disordered" evidence="1">
    <location>
        <begin position="92"/>
        <end position="126"/>
    </location>
</feature>
<reference evidence="2 3" key="1">
    <citation type="submission" date="2016-02" db="EMBL/GenBank/DDBJ databases">
        <title>Complete genome sequence of Pseudomonas azotoformans S4.</title>
        <authorList>
            <person name="Fang Y."/>
            <person name="Wu L."/>
            <person name="Feng G."/>
        </authorList>
    </citation>
    <scope>NUCLEOTIDE SEQUENCE [LARGE SCALE GENOMIC DNA]</scope>
    <source>
        <strain evidence="2 3">S4</strain>
    </source>
</reference>
<gene>
    <name evidence="2" type="ORF">AYR47_29490</name>
</gene>
<dbReference type="KEGG" id="pazo:AYR47_29490"/>
<sequence>MRLIHWNEREREGISLSQIESPFFAVSTVRNAFQNSASSLMYGLQFHSNGKVWSQKEILSALENCDLFLVTNDPFSPLSNDTLGRYSFFTGKGRTGSIQRPQASEPSPVPTRRPKVRPRPQEPGFYIVPKSTTVDELKTTLFPAPSAEVLEKFQSLNPNLGEVKAGSMIVLADPNSPRCTREDSILMEAAAQTNDALEPLSTDEADFMQRHREEIQGFLALGSTSIGAGEAMFARNMGSLKSVLQEIETLHQTTFLKDGHLRSPEFFSERKRLLAQLDTQLTSLVRKGIGLPDHPNLKSALGISSRSLVHRWTQAGAPGQIPGYATHIQKLAKAATVIKYGGWVGTSIGGGASYMKVQNVCSAGDDEACQKVKFTETGSFTGTIGGGAVAGAALSTAVVGGLCVGLGVPTMGAATLACGLIVVGAGSVAGGALGGAFGEWVGEKIYEAVK</sequence>
<evidence type="ECO:0000313" key="2">
    <source>
        <dbReference type="EMBL" id="AMN82192.1"/>
    </source>
</evidence>
<dbReference type="AlphaFoldDB" id="A0A127I5Q1"/>
<evidence type="ECO:0000256" key="1">
    <source>
        <dbReference type="SAM" id="MobiDB-lite"/>
    </source>
</evidence>
<organism evidence="2 3">
    <name type="scientific">Pseudomonas azotoformans</name>
    <dbReference type="NCBI Taxonomy" id="47878"/>
    <lineage>
        <taxon>Bacteria</taxon>
        <taxon>Pseudomonadati</taxon>
        <taxon>Pseudomonadota</taxon>
        <taxon>Gammaproteobacteria</taxon>
        <taxon>Pseudomonadales</taxon>
        <taxon>Pseudomonadaceae</taxon>
        <taxon>Pseudomonas</taxon>
    </lineage>
</organism>
<dbReference type="EMBL" id="CP014546">
    <property type="protein sequence ID" value="AMN82192.1"/>
    <property type="molecule type" value="Genomic_DNA"/>
</dbReference>
<evidence type="ECO:0000313" key="3">
    <source>
        <dbReference type="Proteomes" id="UP000070516"/>
    </source>
</evidence>
<name>A0A127I5Q1_PSEAZ</name>